<dbReference type="Proteomes" id="UP000499080">
    <property type="component" value="Unassembled WGS sequence"/>
</dbReference>
<gene>
    <name evidence="2" type="ORF">AVEN_184799_1</name>
</gene>
<comment type="caution">
    <text evidence="2">The sequence shown here is derived from an EMBL/GenBank/DDBJ whole genome shotgun (WGS) entry which is preliminary data.</text>
</comment>
<name>A0A4Y2JDD4_ARAVE</name>
<evidence type="ECO:0000256" key="1">
    <source>
        <dbReference type="SAM" id="MobiDB-lite"/>
    </source>
</evidence>
<keyword evidence="3" id="KW-1185">Reference proteome</keyword>
<accession>A0A4Y2JDD4</accession>
<protein>
    <submittedName>
        <fullName evidence="2">Uncharacterized protein</fullName>
    </submittedName>
</protein>
<dbReference type="AlphaFoldDB" id="A0A4Y2JDD4"/>
<feature type="region of interest" description="Disordered" evidence="1">
    <location>
        <begin position="1"/>
        <end position="25"/>
    </location>
</feature>
<reference evidence="2 3" key="1">
    <citation type="journal article" date="2019" name="Sci. Rep.">
        <title>Orb-weaving spider Araneus ventricosus genome elucidates the spidroin gene catalogue.</title>
        <authorList>
            <person name="Kono N."/>
            <person name="Nakamura H."/>
            <person name="Ohtoshi R."/>
            <person name="Moran D.A.P."/>
            <person name="Shinohara A."/>
            <person name="Yoshida Y."/>
            <person name="Fujiwara M."/>
            <person name="Mori M."/>
            <person name="Tomita M."/>
            <person name="Arakawa K."/>
        </authorList>
    </citation>
    <scope>NUCLEOTIDE SEQUENCE [LARGE SCALE GENOMIC DNA]</scope>
</reference>
<dbReference type="EMBL" id="BGPR01003369">
    <property type="protein sequence ID" value="GBM87262.1"/>
    <property type="molecule type" value="Genomic_DNA"/>
</dbReference>
<sequence length="104" mass="11911">MANAQDTRTESKRSNRETRNNASLKQSKYGLLTDYSDECSQAGENWNCRKLDATCKNEVNFRFRLNFKENFRKLHASNTIKMGSNLIEGNVFTCPGHQYSEGGH</sequence>
<feature type="compositionally biased region" description="Basic and acidic residues" evidence="1">
    <location>
        <begin position="7"/>
        <end position="19"/>
    </location>
</feature>
<evidence type="ECO:0000313" key="3">
    <source>
        <dbReference type="Proteomes" id="UP000499080"/>
    </source>
</evidence>
<organism evidence="2 3">
    <name type="scientific">Araneus ventricosus</name>
    <name type="common">Orbweaver spider</name>
    <name type="synonym">Epeira ventricosa</name>
    <dbReference type="NCBI Taxonomy" id="182803"/>
    <lineage>
        <taxon>Eukaryota</taxon>
        <taxon>Metazoa</taxon>
        <taxon>Ecdysozoa</taxon>
        <taxon>Arthropoda</taxon>
        <taxon>Chelicerata</taxon>
        <taxon>Arachnida</taxon>
        <taxon>Araneae</taxon>
        <taxon>Araneomorphae</taxon>
        <taxon>Entelegynae</taxon>
        <taxon>Araneoidea</taxon>
        <taxon>Araneidae</taxon>
        <taxon>Araneus</taxon>
    </lineage>
</organism>
<proteinExistence type="predicted"/>
<evidence type="ECO:0000313" key="2">
    <source>
        <dbReference type="EMBL" id="GBM87262.1"/>
    </source>
</evidence>